<organism evidence="1 2">
    <name type="scientific">Luteimonas chenhongjianii</name>
    <dbReference type="NCBI Taxonomy" id="2006110"/>
    <lineage>
        <taxon>Bacteria</taxon>
        <taxon>Pseudomonadati</taxon>
        <taxon>Pseudomonadota</taxon>
        <taxon>Gammaproteobacteria</taxon>
        <taxon>Lysobacterales</taxon>
        <taxon>Lysobacteraceae</taxon>
        <taxon>Luteimonas</taxon>
    </lineage>
</organism>
<accession>A0A290XC31</accession>
<reference evidence="2" key="1">
    <citation type="submission" date="2017-09" db="EMBL/GenBank/DDBJ databases">
        <title>Luteimonas liuhanmingii sp.nov., isolated from the intestinal contents of Tibetan Plateau Pika in Yushu, Qinghai Province, China.</title>
        <authorList>
            <person name="Gui Z."/>
        </authorList>
    </citation>
    <scope>NUCLEOTIDE SEQUENCE [LARGE SCALE GENOMIC DNA]</scope>
    <source>
        <strain evidence="2">100111</strain>
    </source>
</reference>
<dbReference type="KEGG" id="lum:CNR27_03920"/>
<name>A0A290XC31_9GAMM</name>
<dbReference type="EMBL" id="CP023406">
    <property type="protein sequence ID" value="ATD66697.1"/>
    <property type="molecule type" value="Genomic_DNA"/>
</dbReference>
<evidence type="ECO:0000313" key="1">
    <source>
        <dbReference type="EMBL" id="ATD66697.1"/>
    </source>
</evidence>
<dbReference type="OrthoDB" id="5975555at2"/>
<gene>
    <name evidence="1" type="ORF">CNR27_03920</name>
</gene>
<proteinExistence type="predicted"/>
<dbReference type="AlphaFoldDB" id="A0A290XC31"/>
<protein>
    <submittedName>
        <fullName evidence="1">Uncharacterized protein</fullName>
    </submittedName>
</protein>
<sequence>MEWQTNPLLREEIEAPRRARPVIPMLYRWCPCVGMTMLMWKGQAVGAVYPDGRYWLKWRRRQYAGTAASAAQARRFMTRWLSARRHAAPLLDEDLPPPALMPLDTFLREYDH</sequence>
<dbReference type="RefSeq" id="WP_096297024.1">
    <property type="nucleotide sequence ID" value="NZ_CP023406.1"/>
</dbReference>
<dbReference type="Proteomes" id="UP000218968">
    <property type="component" value="Chromosome"/>
</dbReference>
<evidence type="ECO:0000313" key="2">
    <source>
        <dbReference type="Proteomes" id="UP000218968"/>
    </source>
</evidence>
<keyword evidence="2" id="KW-1185">Reference proteome</keyword>